<dbReference type="PRINTS" id="PR00411">
    <property type="entry name" value="PNDRDTASEI"/>
</dbReference>
<dbReference type="EC" id="1.18.1.3" evidence="7"/>
<dbReference type="SUPFAM" id="SSF55424">
    <property type="entry name" value="FAD/NAD-linked reductases, dimerisation (C-terminal) domain"/>
    <property type="match status" value="1"/>
</dbReference>
<organism evidence="7 8">
    <name type="scientific">Neolewinella aquimaris</name>
    <dbReference type="NCBI Taxonomy" id="1835722"/>
    <lineage>
        <taxon>Bacteria</taxon>
        <taxon>Pseudomonadati</taxon>
        <taxon>Bacteroidota</taxon>
        <taxon>Saprospiria</taxon>
        <taxon>Saprospirales</taxon>
        <taxon>Lewinellaceae</taxon>
        <taxon>Neolewinella</taxon>
    </lineage>
</organism>
<dbReference type="EMBL" id="JACIFF010000009">
    <property type="protein sequence ID" value="MBB4080724.1"/>
    <property type="molecule type" value="Genomic_DNA"/>
</dbReference>
<dbReference type="SUPFAM" id="SSF51905">
    <property type="entry name" value="FAD/NAD(P)-binding domain"/>
    <property type="match status" value="1"/>
</dbReference>
<dbReference type="Pfam" id="PF07992">
    <property type="entry name" value="Pyr_redox_2"/>
    <property type="match status" value="1"/>
</dbReference>
<dbReference type="AlphaFoldDB" id="A0A840E509"/>
<keyword evidence="7" id="KW-0223">Dioxygenase</keyword>
<dbReference type="GO" id="GO:0016651">
    <property type="term" value="F:oxidoreductase activity, acting on NAD(P)H"/>
    <property type="evidence" value="ECO:0007669"/>
    <property type="project" value="TreeGrafter"/>
</dbReference>
<protein>
    <submittedName>
        <fullName evidence="7">3-phenylpropionate/trans-cinnamate dioxygenase ferredoxin reductase subunit</fullName>
        <ecNumber evidence="7">1.18.1.3</ecNumber>
    </submittedName>
</protein>
<evidence type="ECO:0000256" key="1">
    <source>
        <dbReference type="ARBA" id="ARBA00001974"/>
    </source>
</evidence>
<accession>A0A840E509</accession>
<dbReference type="InterPro" id="IPR016156">
    <property type="entry name" value="FAD/NAD-linked_Rdtase_dimer_sf"/>
</dbReference>
<comment type="caution">
    <text evidence="7">The sequence shown here is derived from an EMBL/GenBank/DDBJ whole genome shotgun (WGS) entry which is preliminary data.</text>
</comment>
<dbReference type="PANTHER" id="PTHR43557">
    <property type="entry name" value="APOPTOSIS-INDUCING FACTOR 1"/>
    <property type="match status" value="1"/>
</dbReference>
<keyword evidence="4 7" id="KW-0560">Oxidoreductase</keyword>
<reference evidence="7 8" key="1">
    <citation type="submission" date="2020-08" db="EMBL/GenBank/DDBJ databases">
        <title>Genomic Encyclopedia of Type Strains, Phase IV (KMG-IV): sequencing the most valuable type-strain genomes for metagenomic binning, comparative biology and taxonomic classification.</title>
        <authorList>
            <person name="Goeker M."/>
        </authorList>
    </citation>
    <scope>NUCLEOTIDE SEQUENCE [LARGE SCALE GENOMIC DNA]</scope>
    <source>
        <strain evidence="7 8">DSM 105137</strain>
    </source>
</reference>
<dbReference type="InterPro" id="IPR028202">
    <property type="entry name" value="Reductase_C"/>
</dbReference>
<dbReference type="Gene3D" id="3.50.50.60">
    <property type="entry name" value="FAD/NAD(P)-binding domain"/>
    <property type="match status" value="2"/>
</dbReference>
<evidence type="ECO:0000256" key="2">
    <source>
        <dbReference type="ARBA" id="ARBA00022630"/>
    </source>
</evidence>
<dbReference type="PRINTS" id="PR00368">
    <property type="entry name" value="FADPNR"/>
</dbReference>
<dbReference type="GO" id="GO:0008860">
    <property type="term" value="F:ferredoxin-NAD+ reductase activity"/>
    <property type="evidence" value="ECO:0007669"/>
    <property type="project" value="UniProtKB-EC"/>
</dbReference>
<dbReference type="Pfam" id="PF14759">
    <property type="entry name" value="Reductase_C"/>
    <property type="match status" value="1"/>
</dbReference>
<dbReference type="GO" id="GO:0005737">
    <property type="term" value="C:cytoplasm"/>
    <property type="evidence" value="ECO:0007669"/>
    <property type="project" value="TreeGrafter"/>
</dbReference>
<name>A0A840E509_9BACT</name>
<feature type="domain" description="Reductase C-terminal" evidence="6">
    <location>
        <begin position="328"/>
        <end position="411"/>
    </location>
</feature>
<dbReference type="Gene3D" id="3.30.390.30">
    <property type="match status" value="1"/>
</dbReference>
<evidence type="ECO:0000259" key="6">
    <source>
        <dbReference type="Pfam" id="PF14759"/>
    </source>
</evidence>
<keyword evidence="3" id="KW-0274">FAD</keyword>
<comment type="cofactor">
    <cofactor evidence="1">
        <name>FAD</name>
        <dbReference type="ChEBI" id="CHEBI:57692"/>
    </cofactor>
</comment>
<dbReference type="Proteomes" id="UP000576209">
    <property type="component" value="Unassembled WGS sequence"/>
</dbReference>
<dbReference type="InterPro" id="IPR036188">
    <property type="entry name" value="FAD/NAD-bd_sf"/>
</dbReference>
<evidence type="ECO:0000313" key="7">
    <source>
        <dbReference type="EMBL" id="MBB4080724.1"/>
    </source>
</evidence>
<keyword evidence="2" id="KW-0285">Flavoprotein</keyword>
<proteinExistence type="predicted"/>
<dbReference type="InterPro" id="IPR023753">
    <property type="entry name" value="FAD/NAD-binding_dom"/>
</dbReference>
<feature type="domain" description="FAD/NAD(P)-binding" evidence="5">
    <location>
        <begin position="10"/>
        <end position="309"/>
    </location>
</feature>
<keyword evidence="8" id="KW-1185">Reference proteome</keyword>
<evidence type="ECO:0000259" key="5">
    <source>
        <dbReference type="Pfam" id="PF07992"/>
    </source>
</evidence>
<evidence type="ECO:0000256" key="4">
    <source>
        <dbReference type="ARBA" id="ARBA00023002"/>
    </source>
</evidence>
<evidence type="ECO:0000313" key="8">
    <source>
        <dbReference type="Proteomes" id="UP000576209"/>
    </source>
</evidence>
<dbReference type="RefSeq" id="WP_183496950.1">
    <property type="nucleotide sequence ID" value="NZ_JACIFF010000009.1"/>
</dbReference>
<evidence type="ECO:0000256" key="3">
    <source>
        <dbReference type="ARBA" id="ARBA00022827"/>
    </source>
</evidence>
<dbReference type="GO" id="GO:0051213">
    <property type="term" value="F:dioxygenase activity"/>
    <property type="evidence" value="ECO:0007669"/>
    <property type="project" value="UniProtKB-KW"/>
</dbReference>
<gene>
    <name evidence="7" type="ORF">GGR28_003359</name>
</gene>
<dbReference type="PANTHER" id="PTHR43557:SF2">
    <property type="entry name" value="RIESKE DOMAIN-CONTAINING PROTEIN-RELATED"/>
    <property type="match status" value="1"/>
</dbReference>
<dbReference type="InterPro" id="IPR050446">
    <property type="entry name" value="FAD-oxidoreductase/Apoptosis"/>
</dbReference>
<sequence>MAESPEEHVCLIVGASHAGVGCAFELRRQGWTGGIVLIDRDPQLPYHRPPLSKTYLTSEEGSYHNPLRAVDNYEREGIELRLGVSVASIDRDRSLIVLDNGEELAYDKLVLATGARPLIPPFPGLESARHVFSLRTAADVAGIRAALSEDHGKRVVVIGGGYIGLETAASLRKLGAEVTVLEREERVLARVTTPGMSAFFEQLHADHGVKILTGKTVSGFQTNATHTIVRCADGDELVADVIVIGVGIRVNVELAQRAGLEVSNGICVNGSARTSDENIYAIGDCTYHHNPRYDRFVRLESVQNAVDQGKVAAAALVGKVAIYDAIPWFWSDQYDVKLQIVGLSEGHDRAVVRKEVGEAPKFSIWYFAGDTLLAVDAVNNAKAYVIGTKFIQSGALIDRDKLADPTVPLRPANLVR</sequence>